<proteinExistence type="predicted"/>
<dbReference type="AlphaFoldDB" id="A0A0F9ISY3"/>
<evidence type="ECO:0000313" key="1">
    <source>
        <dbReference type="EMBL" id="KKL90202.1"/>
    </source>
</evidence>
<gene>
    <name evidence="1" type="ORF">LCGC14_1907050</name>
</gene>
<reference evidence="1" key="1">
    <citation type="journal article" date="2015" name="Nature">
        <title>Complex archaea that bridge the gap between prokaryotes and eukaryotes.</title>
        <authorList>
            <person name="Spang A."/>
            <person name="Saw J.H."/>
            <person name="Jorgensen S.L."/>
            <person name="Zaremba-Niedzwiedzka K."/>
            <person name="Martijn J."/>
            <person name="Lind A.E."/>
            <person name="van Eijk R."/>
            <person name="Schleper C."/>
            <person name="Guy L."/>
            <person name="Ettema T.J."/>
        </authorList>
    </citation>
    <scope>NUCLEOTIDE SEQUENCE</scope>
</reference>
<dbReference type="EMBL" id="LAZR01020073">
    <property type="protein sequence ID" value="KKL90202.1"/>
    <property type="molecule type" value="Genomic_DNA"/>
</dbReference>
<comment type="caution">
    <text evidence="1">The sequence shown here is derived from an EMBL/GenBank/DDBJ whole genome shotgun (WGS) entry which is preliminary data.</text>
</comment>
<protein>
    <submittedName>
        <fullName evidence="1">Uncharacterized protein</fullName>
    </submittedName>
</protein>
<name>A0A0F9ISY3_9ZZZZ</name>
<organism evidence="1">
    <name type="scientific">marine sediment metagenome</name>
    <dbReference type="NCBI Taxonomy" id="412755"/>
    <lineage>
        <taxon>unclassified sequences</taxon>
        <taxon>metagenomes</taxon>
        <taxon>ecological metagenomes</taxon>
    </lineage>
</organism>
<sequence>MSDLTDPIFKDFDEAKAYLRRFRSSGGVGLNFDTRPLWESFGQQRSSFVAGHTKFSWAGITINEGGPIKWPTLTIYWTRPLFFYLRIRKYSFAFGREKSGWWKESKTMEWE</sequence>
<accession>A0A0F9ISY3</accession>